<dbReference type="Proteomes" id="UP001159042">
    <property type="component" value="Unassembled WGS sequence"/>
</dbReference>
<name>A0AAV8VGP0_9CUCU</name>
<dbReference type="PANTHER" id="PTHR23080">
    <property type="entry name" value="THAP DOMAIN PROTEIN"/>
    <property type="match status" value="1"/>
</dbReference>
<organism evidence="1 2">
    <name type="scientific">Exocentrus adspersus</name>
    <dbReference type="NCBI Taxonomy" id="1586481"/>
    <lineage>
        <taxon>Eukaryota</taxon>
        <taxon>Metazoa</taxon>
        <taxon>Ecdysozoa</taxon>
        <taxon>Arthropoda</taxon>
        <taxon>Hexapoda</taxon>
        <taxon>Insecta</taxon>
        <taxon>Pterygota</taxon>
        <taxon>Neoptera</taxon>
        <taxon>Endopterygota</taxon>
        <taxon>Coleoptera</taxon>
        <taxon>Polyphaga</taxon>
        <taxon>Cucujiformia</taxon>
        <taxon>Chrysomeloidea</taxon>
        <taxon>Cerambycidae</taxon>
        <taxon>Lamiinae</taxon>
        <taxon>Acanthocinini</taxon>
        <taxon>Exocentrus</taxon>
    </lineage>
</organism>
<protein>
    <submittedName>
        <fullName evidence="1">Uncharacterized protein</fullName>
    </submittedName>
</protein>
<comment type="caution">
    <text evidence="1">The sequence shown here is derived from an EMBL/GenBank/DDBJ whole genome shotgun (WGS) entry which is preliminary data.</text>
</comment>
<dbReference type="EMBL" id="JANEYG010000105">
    <property type="protein sequence ID" value="KAJ8913016.1"/>
    <property type="molecule type" value="Genomic_DNA"/>
</dbReference>
<evidence type="ECO:0000313" key="1">
    <source>
        <dbReference type="EMBL" id="KAJ8913016.1"/>
    </source>
</evidence>
<dbReference type="AlphaFoldDB" id="A0AAV8VGP0"/>
<reference evidence="1 2" key="1">
    <citation type="journal article" date="2023" name="Insect Mol. Biol.">
        <title>Genome sequencing provides insights into the evolution of gene families encoding plant cell wall-degrading enzymes in longhorned beetles.</title>
        <authorList>
            <person name="Shin N.R."/>
            <person name="Okamura Y."/>
            <person name="Kirsch R."/>
            <person name="Pauchet Y."/>
        </authorList>
    </citation>
    <scope>NUCLEOTIDE SEQUENCE [LARGE SCALE GENOMIC DNA]</scope>
    <source>
        <strain evidence="1">EAD_L_NR</strain>
    </source>
</reference>
<sequence>MQHRQEIENLHKEILEKDKKNIELEMKVDKLEFNMNYFKNNDDFTLYYTGLPEFKYVKCIYNVIESYLPNVSAISKFTQFHIHRTTAARIFYRTINILYHRLKVSCIVWPEREEIMKNMPFCFQEHFGKRITVIIDCFETTRKIASVRIHVERVPNWYASSKIYNLKRYITIADFKGKNY</sequence>
<keyword evidence="2" id="KW-1185">Reference proteome</keyword>
<accession>A0AAV8VGP0</accession>
<proteinExistence type="predicted"/>
<gene>
    <name evidence="1" type="ORF">NQ315_002894</name>
</gene>
<evidence type="ECO:0000313" key="2">
    <source>
        <dbReference type="Proteomes" id="UP001159042"/>
    </source>
</evidence>